<evidence type="ECO:0000313" key="1">
    <source>
        <dbReference type="EMBL" id="QIK73392.1"/>
    </source>
</evidence>
<accession>A0A6G7Y997</accession>
<keyword evidence="2" id="KW-1185">Reference proteome</keyword>
<dbReference type="GO" id="GO:0016740">
    <property type="term" value="F:transferase activity"/>
    <property type="evidence" value="ECO:0007669"/>
    <property type="project" value="UniProtKB-KW"/>
</dbReference>
<dbReference type="Gene3D" id="3.10.450.620">
    <property type="entry name" value="JHP933, nucleotidyltransferase-like core domain"/>
    <property type="match status" value="1"/>
</dbReference>
<keyword evidence="1" id="KW-0808">Transferase</keyword>
<reference evidence="1 2" key="1">
    <citation type="submission" date="2020-03" db="EMBL/GenBank/DDBJ databases">
        <title>Propioniciclava sp. nov., isolated from Hydrophilus acuminatus.</title>
        <authorList>
            <person name="Hyun D.-W."/>
            <person name="Bae J.-W."/>
        </authorList>
    </citation>
    <scope>NUCLEOTIDE SEQUENCE [LARGE SCALE GENOMIC DNA]</scope>
    <source>
        <strain evidence="1 2">HDW11</strain>
    </source>
</reference>
<organism evidence="1 2">
    <name type="scientific">Propioniciclava coleopterorum</name>
    <dbReference type="NCBI Taxonomy" id="2714937"/>
    <lineage>
        <taxon>Bacteria</taxon>
        <taxon>Bacillati</taxon>
        <taxon>Actinomycetota</taxon>
        <taxon>Actinomycetes</taxon>
        <taxon>Propionibacteriales</taxon>
        <taxon>Propionibacteriaceae</taxon>
        <taxon>Propioniciclava</taxon>
    </lineage>
</organism>
<dbReference type="InterPro" id="IPR014942">
    <property type="entry name" value="AbiEii"/>
</dbReference>
<dbReference type="Proteomes" id="UP000501058">
    <property type="component" value="Chromosome"/>
</dbReference>
<name>A0A6G7Y997_9ACTN</name>
<sequence length="278" mass="30116">MSPRARRSAARSAYTLDEADAAAQQAHFGVARDQVEHDFVLSHLLAALAPHADRFVFFGGTALSRTHLDGLRLSEDVDLLSVGPRPEAARVLDAAIRDGLERGFGRVEADRDLTAVRRDTDPSVYRIGAVSVRVQLLDGARYPRWPVAPTRVAQRYTGLPDVTLTTYTPDAFVGAKTAAWSDQTRQAARDLYDLWALASRGFITPAAAALYRRLGPTGRAPGPWTFPTRVPGEAEWEASLGHQCRPAVGPRAAHDAVVAAWRAAAGNETDGSDARVDR</sequence>
<dbReference type="Pfam" id="PF08843">
    <property type="entry name" value="AbiEii"/>
    <property type="match status" value="1"/>
</dbReference>
<gene>
    <name evidence="1" type="ORF">G7070_15385</name>
</gene>
<dbReference type="AlphaFoldDB" id="A0A6G7Y997"/>
<dbReference type="EMBL" id="CP049865">
    <property type="protein sequence ID" value="QIK73392.1"/>
    <property type="molecule type" value="Genomic_DNA"/>
</dbReference>
<evidence type="ECO:0000313" key="2">
    <source>
        <dbReference type="Proteomes" id="UP000501058"/>
    </source>
</evidence>
<dbReference type="RefSeq" id="WP_166234461.1">
    <property type="nucleotide sequence ID" value="NZ_CP049865.1"/>
</dbReference>
<dbReference type="KEGG" id="prv:G7070_15385"/>
<proteinExistence type="predicted"/>
<protein>
    <submittedName>
        <fullName evidence="1">Nucleotidyl transferase AbiEii/AbiGii toxin family protein</fullName>
    </submittedName>
</protein>